<dbReference type="EMBL" id="JAAVTX010000002">
    <property type="protein sequence ID" value="NKE44734.1"/>
    <property type="molecule type" value="Genomic_DNA"/>
</dbReference>
<evidence type="ECO:0000313" key="3">
    <source>
        <dbReference type="EMBL" id="NKE44734.1"/>
    </source>
</evidence>
<keyword evidence="1" id="KW-0812">Transmembrane</keyword>
<name>A0ABX1EXF9_9PROT</name>
<protein>
    <submittedName>
        <fullName evidence="3">PEP-CTERM sorting domain-containing protein</fullName>
    </submittedName>
</protein>
<keyword evidence="1" id="KW-0472">Membrane</keyword>
<keyword evidence="1" id="KW-1133">Transmembrane helix</keyword>
<dbReference type="NCBIfam" id="TIGR02595">
    <property type="entry name" value="PEP_CTERM"/>
    <property type="match status" value="1"/>
</dbReference>
<dbReference type="Pfam" id="PF07589">
    <property type="entry name" value="PEP-CTERM"/>
    <property type="match status" value="1"/>
</dbReference>
<feature type="domain" description="Ice-binding protein C-terminal" evidence="2">
    <location>
        <begin position="145"/>
        <end position="168"/>
    </location>
</feature>
<accession>A0ABX1EXF9</accession>
<dbReference type="Proteomes" id="UP000765160">
    <property type="component" value="Unassembled WGS sequence"/>
</dbReference>
<feature type="transmembrane region" description="Helical" evidence="1">
    <location>
        <begin position="149"/>
        <end position="165"/>
    </location>
</feature>
<dbReference type="RefSeq" id="WP_168048995.1">
    <property type="nucleotide sequence ID" value="NZ_JAATJR010000002.1"/>
</dbReference>
<dbReference type="InterPro" id="IPR013424">
    <property type="entry name" value="Ice-binding_C"/>
</dbReference>
<sequence>MSCPPLYTSDLGAQVENFAGTQSAASACQYVTPADAGNDAEIANINAAGFFGFADWQDNGQTLLADAASTGQFGTWAISNVDFTLFDYIVVFKDGPGTNLTAFLLNELFSEGVWTTPFFNPPFELPPGKVSEDVSHLTVAKRAVPVPEPASLALFGAGMVGLGLLRRRRQRR</sequence>
<evidence type="ECO:0000313" key="4">
    <source>
        <dbReference type="Proteomes" id="UP000765160"/>
    </source>
</evidence>
<proteinExistence type="predicted"/>
<comment type="caution">
    <text evidence="3">The sequence shown here is derived from an EMBL/GenBank/DDBJ whole genome shotgun (WGS) entry which is preliminary data.</text>
</comment>
<reference evidence="3 4" key="1">
    <citation type="submission" date="2020-03" db="EMBL/GenBank/DDBJ databases">
        <title>Roseomonas selenitidurans sp. nov. isolated from soil.</title>
        <authorList>
            <person name="Liu H."/>
        </authorList>
    </citation>
    <scope>NUCLEOTIDE SEQUENCE [LARGE SCALE GENOMIC DNA]</scope>
    <source>
        <strain evidence="3 4">JCM 15073</strain>
    </source>
</reference>
<keyword evidence="4" id="KW-1185">Reference proteome</keyword>
<evidence type="ECO:0000259" key="2">
    <source>
        <dbReference type="Pfam" id="PF07589"/>
    </source>
</evidence>
<gene>
    <name evidence="3" type="ORF">HB662_08090</name>
</gene>
<organism evidence="3 4">
    <name type="scientific">Falsiroseomonas frigidaquae</name>
    <dbReference type="NCBI Taxonomy" id="487318"/>
    <lineage>
        <taxon>Bacteria</taxon>
        <taxon>Pseudomonadati</taxon>
        <taxon>Pseudomonadota</taxon>
        <taxon>Alphaproteobacteria</taxon>
        <taxon>Acetobacterales</taxon>
        <taxon>Roseomonadaceae</taxon>
        <taxon>Falsiroseomonas</taxon>
    </lineage>
</organism>
<evidence type="ECO:0000256" key="1">
    <source>
        <dbReference type="SAM" id="Phobius"/>
    </source>
</evidence>